<protein>
    <submittedName>
        <fullName evidence="2">Uncharacterized protein</fullName>
    </submittedName>
</protein>
<dbReference type="AlphaFoldDB" id="A0A1R3L5R9"/>
<reference evidence="3" key="1">
    <citation type="journal article" date="2017" name="Nat. Commun.">
        <title>The asparagus genome sheds light on the origin and evolution of a young Y chromosome.</title>
        <authorList>
            <person name="Harkess A."/>
            <person name="Zhou J."/>
            <person name="Xu C."/>
            <person name="Bowers J.E."/>
            <person name="Van der Hulst R."/>
            <person name="Ayyampalayam S."/>
            <person name="Mercati F."/>
            <person name="Riccardi P."/>
            <person name="McKain M.R."/>
            <person name="Kakrana A."/>
            <person name="Tang H."/>
            <person name="Ray J."/>
            <person name="Groenendijk J."/>
            <person name="Arikit S."/>
            <person name="Mathioni S.M."/>
            <person name="Nakano M."/>
            <person name="Shan H."/>
            <person name="Telgmann-Rauber A."/>
            <person name="Kanno A."/>
            <person name="Yue Z."/>
            <person name="Chen H."/>
            <person name="Li W."/>
            <person name="Chen Y."/>
            <person name="Xu X."/>
            <person name="Zhang Y."/>
            <person name="Luo S."/>
            <person name="Chen H."/>
            <person name="Gao J."/>
            <person name="Mao Z."/>
            <person name="Pires J.C."/>
            <person name="Luo M."/>
            <person name="Kudrna D."/>
            <person name="Wing R.A."/>
            <person name="Meyers B.C."/>
            <person name="Yi K."/>
            <person name="Kong H."/>
            <person name="Lavrijsen P."/>
            <person name="Sunseri F."/>
            <person name="Falavigna A."/>
            <person name="Ye Y."/>
            <person name="Leebens-Mack J.H."/>
            <person name="Chen G."/>
        </authorList>
    </citation>
    <scope>NUCLEOTIDE SEQUENCE [LARGE SCALE GENOMIC DNA]</scope>
    <source>
        <strain evidence="3">cv. DH0086</strain>
    </source>
</reference>
<sequence length="129" mass="14189">MAPCSKTSASKKMVSDASSSTATPGNDPEPKPSDSANLQIHIEELEGFVKQAISVVDQGRGVFADLKQTLLDGVTRIRSLDDYRLAIHCLMKLINLESHINKLENLRQADLESEVESLLVSARCHEAWQ</sequence>
<evidence type="ECO:0000313" key="3">
    <source>
        <dbReference type="Proteomes" id="UP000243459"/>
    </source>
</evidence>
<feature type="region of interest" description="Disordered" evidence="1">
    <location>
        <begin position="1"/>
        <end position="35"/>
    </location>
</feature>
<keyword evidence="3" id="KW-1185">Reference proteome</keyword>
<dbReference type="Gramene" id="ONK54948">
    <property type="protein sequence ID" value="ONK54948"/>
    <property type="gene ID" value="A4U43_UnF9390"/>
</dbReference>
<dbReference type="Proteomes" id="UP000243459">
    <property type="component" value="Unassembled WGS sequence"/>
</dbReference>
<evidence type="ECO:0000313" key="2">
    <source>
        <dbReference type="EMBL" id="ONK54948.1"/>
    </source>
</evidence>
<dbReference type="EMBL" id="KV863923">
    <property type="protein sequence ID" value="ONK54948.1"/>
    <property type="molecule type" value="Genomic_DNA"/>
</dbReference>
<organism evidence="2 3">
    <name type="scientific">Asparagus officinalis</name>
    <name type="common">Garden asparagus</name>
    <dbReference type="NCBI Taxonomy" id="4686"/>
    <lineage>
        <taxon>Eukaryota</taxon>
        <taxon>Viridiplantae</taxon>
        <taxon>Streptophyta</taxon>
        <taxon>Embryophyta</taxon>
        <taxon>Tracheophyta</taxon>
        <taxon>Spermatophyta</taxon>
        <taxon>Magnoliopsida</taxon>
        <taxon>Liliopsida</taxon>
        <taxon>Asparagales</taxon>
        <taxon>Asparagaceae</taxon>
        <taxon>Asparagoideae</taxon>
        <taxon>Asparagus</taxon>
    </lineage>
</organism>
<gene>
    <name evidence="2" type="ORF">A4U43_UnF9390</name>
</gene>
<accession>A0A1R3L5R9</accession>
<feature type="compositionally biased region" description="Polar residues" evidence="1">
    <location>
        <begin position="1"/>
        <end position="24"/>
    </location>
</feature>
<name>A0A1R3L5R9_ASPOF</name>
<evidence type="ECO:0000256" key="1">
    <source>
        <dbReference type="SAM" id="MobiDB-lite"/>
    </source>
</evidence>
<proteinExistence type="predicted"/>